<reference evidence="3" key="1">
    <citation type="submission" date="2018-06" db="EMBL/GenBank/DDBJ databases">
        <title>Genome assembly of Danube salmon.</title>
        <authorList>
            <person name="Macqueen D.J."/>
            <person name="Gundappa M.K."/>
        </authorList>
    </citation>
    <scope>NUCLEOTIDE SEQUENCE [LARGE SCALE GENOMIC DNA]</scope>
</reference>
<sequence>MEEEPDPGASSRDERKAKEKAEILQREIQRKSFKLVAKILKKQESERSQEESADLLLHQDTVQELCSRQVRRNVLKRKQEEVFDDTEALRCKVGQLAEAVRQAQHLVIYTGAGISTLRPILERF</sequence>
<evidence type="ECO:0000256" key="1">
    <source>
        <dbReference type="SAM" id="MobiDB-lite"/>
    </source>
</evidence>
<name>A0A4W5KQW1_9TELE</name>
<keyword evidence="3" id="KW-1185">Reference proteome</keyword>
<evidence type="ECO:0008006" key="4">
    <source>
        <dbReference type="Google" id="ProtNLM"/>
    </source>
</evidence>
<reference evidence="2" key="3">
    <citation type="submission" date="2025-09" db="UniProtKB">
        <authorList>
            <consortium name="Ensembl"/>
        </authorList>
    </citation>
    <scope>IDENTIFICATION</scope>
</reference>
<dbReference type="Ensembl" id="ENSHHUT00000019634.1">
    <property type="protein sequence ID" value="ENSHHUP00000018952.1"/>
    <property type="gene ID" value="ENSHHUG00000011807.1"/>
</dbReference>
<feature type="compositionally biased region" description="Basic and acidic residues" evidence="1">
    <location>
        <begin position="11"/>
        <end position="21"/>
    </location>
</feature>
<evidence type="ECO:0000313" key="2">
    <source>
        <dbReference type="Ensembl" id="ENSHHUP00000018952.1"/>
    </source>
</evidence>
<dbReference type="STRING" id="62062.ENSHHUP00000018952"/>
<organism evidence="2 3">
    <name type="scientific">Hucho hucho</name>
    <name type="common">huchen</name>
    <dbReference type="NCBI Taxonomy" id="62062"/>
    <lineage>
        <taxon>Eukaryota</taxon>
        <taxon>Metazoa</taxon>
        <taxon>Chordata</taxon>
        <taxon>Craniata</taxon>
        <taxon>Vertebrata</taxon>
        <taxon>Euteleostomi</taxon>
        <taxon>Actinopterygii</taxon>
        <taxon>Neopterygii</taxon>
        <taxon>Teleostei</taxon>
        <taxon>Protacanthopterygii</taxon>
        <taxon>Salmoniformes</taxon>
        <taxon>Salmonidae</taxon>
        <taxon>Salmoninae</taxon>
        <taxon>Hucho</taxon>
    </lineage>
</organism>
<dbReference type="SUPFAM" id="SSF52467">
    <property type="entry name" value="DHS-like NAD/FAD-binding domain"/>
    <property type="match status" value="1"/>
</dbReference>
<dbReference type="InterPro" id="IPR029035">
    <property type="entry name" value="DHS-like_NAD/FAD-binding_dom"/>
</dbReference>
<reference evidence="2" key="2">
    <citation type="submission" date="2025-08" db="UniProtKB">
        <authorList>
            <consortium name="Ensembl"/>
        </authorList>
    </citation>
    <scope>IDENTIFICATION</scope>
</reference>
<dbReference type="GeneTree" id="ENSGT00940000159703"/>
<protein>
    <recommendedName>
        <fullName evidence="4">Deacetylase sirtuin-type domain-containing protein</fullName>
    </recommendedName>
</protein>
<evidence type="ECO:0000313" key="3">
    <source>
        <dbReference type="Proteomes" id="UP000314982"/>
    </source>
</evidence>
<accession>A0A4W5KQW1</accession>
<feature type="region of interest" description="Disordered" evidence="1">
    <location>
        <begin position="1"/>
        <end position="21"/>
    </location>
</feature>
<dbReference type="Proteomes" id="UP000314982">
    <property type="component" value="Unassembled WGS sequence"/>
</dbReference>
<proteinExistence type="predicted"/>
<dbReference type="AlphaFoldDB" id="A0A4W5KQW1"/>